<accession>A0A935JVI9</accession>
<dbReference type="EMBL" id="JADJMS010000009">
    <property type="protein sequence ID" value="MBK7414517.1"/>
    <property type="molecule type" value="Genomic_DNA"/>
</dbReference>
<comment type="caution">
    <text evidence="1">The sequence shown here is derived from an EMBL/GenBank/DDBJ whole genome shotgun (WGS) entry which is preliminary data.</text>
</comment>
<reference evidence="1 2" key="1">
    <citation type="submission" date="2020-10" db="EMBL/GenBank/DDBJ databases">
        <title>Connecting structure to function with the recovery of over 1000 high-quality activated sludge metagenome-assembled genomes encoding full-length rRNA genes using long-read sequencing.</title>
        <authorList>
            <person name="Singleton C.M."/>
            <person name="Petriglieri F."/>
            <person name="Kristensen J.M."/>
            <person name="Kirkegaard R.H."/>
            <person name="Michaelsen T.Y."/>
            <person name="Andersen M.H."/>
            <person name="Karst S.M."/>
            <person name="Dueholm M.S."/>
            <person name="Nielsen P.H."/>
            <person name="Albertsen M."/>
        </authorList>
    </citation>
    <scope>NUCLEOTIDE SEQUENCE [LARGE SCALE GENOMIC DNA]</scope>
    <source>
        <strain evidence="1">EsbW_18-Q3-R4-48_BATAC.463</strain>
    </source>
</reference>
<gene>
    <name evidence="1" type="ORF">IPJ38_04770</name>
</gene>
<evidence type="ECO:0000313" key="1">
    <source>
        <dbReference type="EMBL" id="MBK7414517.1"/>
    </source>
</evidence>
<dbReference type="Proteomes" id="UP000739411">
    <property type="component" value="Unassembled WGS sequence"/>
</dbReference>
<proteinExistence type="predicted"/>
<dbReference type="AlphaFoldDB" id="A0A935JVI9"/>
<sequence length="258" mass="28298">MPISTMRELVGMDSAKISWTPDMQSSASLVHIFNTGHSTSQPDAWRDSWLAKFDRRGDEWALGLVALKAPDTPAFYGAYGQNTLSDALLLYGELGSSTQPVALQSPADISQPFTVQANSPRRTTALLGAAYTFENSQSLSVEYLHDGHGYTAAQENSYFQRAITQPGIALGQAPRLLGRDYLHLVWQSNLMAETGYWRLMFSRNLNDHGNELASYGETVLSPQISAYALAVLPQGNARQEFSALVRRSLTLGLKIALP</sequence>
<protein>
    <submittedName>
        <fullName evidence="1">Uncharacterized protein</fullName>
    </submittedName>
</protein>
<organism evidence="1 2">
    <name type="scientific">Candidatus Dechloromonas phosphorivorans</name>
    <dbReference type="NCBI Taxonomy" id="2899244"/>
    <lineage>
        <taxon>Bacteria</taxon>
        <taxon>Pseudomonadati</taxon>
        <taxon>Pseudomonadota</taxon>
        <taxon>Betaproteobacteria</taxon>
        <taxon>Rhodocyclales</taxon>
        <taxon>Azonexaceae</taxon>
        <taxon>Dechloromonas</taxon>
    </lineage>
</organism>
<name>A0A935JVI9_9RHOO</name>
<evidence type="ECO:0000313" key="2">
    <source>
        <dbReference type="Proteomes" id="UP000739411"/>
    </source>
</evidence>